<gene>
    <name evidence="11" type="ORF">V6N11_045740</name>
</gene>
<evidence type="ECO:0000256" key="9">
    <source>
        <dbReference type="SAM" id="MobiDB-lite"/>
    </source>
</evidence>
<dbReference type="Pfam" id="PF06547">
    <property type="entry name" value="DUF1117"/>
    <property type="match status" value="1"/>
</dbReference>
<evidence type="ECO:0000259" key="10">
    <source>
        <dbReference type="PROSITE" id="PS50089"/>
    </source>
</evidence>
<protein>
    <recommendedName>
        <fullName evidence="2">RING-type E3 ubiquitin transferase</fullName>
        <ecNumber evidence="2">2.3.2.27</ecNumber>
    </recommendedName>
</protein>
<evidence type="ECO:0000256" key="4">
    <source>
        <dbReference type="ARBA" id="ARBA00022723"/>
    </source>
</evidence>
<dbReference type="EMBL" id="JBBPBN010000047">
    <property type="protein sequence ID" value="KAK8994665.1"/>
    <property type="molecule type" value="Genomic_DNA"/>
</dbReference>
<dbReference type="PANTHER" id="PTHR15710:SF204">
    <property type="entry name" value="RING-TYPE E3 UBIQUITIN TRANSFERASE"/>
    <property type="match status" value="1"/>
</dbReference>
<reference evidence="11 12" key="1">
    <citation type="journal article" date="2024" name="G3 (Bethesda)">
        <title>Genome assembly of Hibiscus sabdariffa L. provides insights into metabolisms of medicinal natural products.</title>
        <authorList>
            <person name="Kim T."/>
        </authorList>
    </citation>
    <scope>NUCLEOTIDE SEQUENCE [LARGE SCALE GENOMIC DNA]</scope>
    <source>
        <strain evidence="11">TK-2024</strain>
        <tissue evidence="11">Old leaves</tissue>
    </source>
</reference>
<comment type="caution">
    <text evidence="11">The sequence shown here is derived from an EMBL/GenBank/DDBJ whole genome shotgun (WGS) entry which is preliminary data.</text>
</comment>
<organism evidence="11 12">
    <name type="scientific">Hibiscus sabdariffa</name>
    <name type="common">roselle</name>
    <dbReference type="NCBI Taxonomy" id="183260"/>
    <lineage>
        <taxon>Eukaryota</taxon>
        <taxon>Viridiplantae</taxon>
        <taxon>Streptophyta</taxon>
        <taxon>Embryophyta</taxon>
        <taxon>Tracheophyta</taxon>
        <taxon>Spermatophyta</taxon>
        <taxon>Magnoliopsida</taxon>
        <taxon>eudicotyledons</taxon>
        <taxon>Gunneridae</taxon>
        <taxon>Pentapetalae</taxon>
        <taxon>rosids</taxon>
        <taxon>malvids</taxon>
        <taxon>Malvales</taxon>
        <taxon>Malvaceae</taxon>
        <taxon>Malvoideae</taxon>
        <taxon>Hibiscus</taxon>
    </lineage>
</organism>
<dbReference type="Gene3D" id="3.30.40.10">
    <property type="entry name" value="Zinc/RING finger domain, C3HC4 (zinc finger)"/>
    <property type="match status" value="1"/>
</dbReference>
<evidence type="ECO:0000256" key="8">
    <source>
        <dbReference type="PROSITE-ProRule" id="PRU00175"/>
    </source>
</evidence>
<evidence type="ECO:0000256" key="3">
    <source>
        <dbReference type="ARBA" id="ARBA00022679"/>
    </source>
</evidence>
<dbReference type="PROSITE" id="PS50089">
    <property type="entry name" value="ZF_RING_2"/>
    <property type="match status" value="1"/>
</dbReference>
<comment type="catalytic activity">
    <reaction evidence="1">
        <text>S-ubiquitinyl-[E2 ubiquitin-conjugating enzyme]-L-cysteine + [acceptor protein]-L-lysine = [E2 ubiquitin-conjugating enzyme]-L-cysteine + N(6)-ubiquitinyl-[acceptor protein]-L-lysine.</text>
        <dbReference type="EC" id="2.3.2.27"/>
    </reaction>
</comment>
<dbReference type="InterPro" id="IPR010543">
    <property type="entry name" value="DUF1117"/>
</dbReference>
<dbReference type="Pfam" id="PF14369">
    <property type="entry name" value="Zn_ribbon_19"/>
    <property type="match status" value="1"/>
</dbReference>
<keyword evidence="6" id="KW-0833">Ubl conjugation pathway</keyword>
<evidence type="ECO:0000256" key="7">
    <source>
        <dbReference type="ARBA" id="ARBA00022833"/>
    </source>
</evidence>
<dbReference type="InterPro" id="IPR039525">
    <property type="entry name" value="RNF126-like_zinc-ribbon"/>
</dbReference>
<dbReference type="Pfam" id="PF13639">
    <property type="entry name" value="zf-RING_2"/>
    <property type="match status" value="1"/>
</dbReference>
<feature type="compositionally biased region" description="Polar residues" evidence="9">
    <location>
        <begin position="60"/>
        <end position="69"/>
    </location>
</feature>
<dbReference type="CDD" id="cd16667">
    <property type="entry name" value="RING-H2_RNF126-like"/>
    <property type="match status" value="1"/>
</dbReference>
<dbReference type="PANTHER" id="PTHR15710">
    <property type="entry name" value="E3 UBIQUITIN-PROTEIN LIGASE PRAJA"/>
    <property type="match status" value="1"/>
</dbReference>
<evidence type="ECO:0000256" key="6">
    <source>
        <dbReference type="ARBA" id="ARBA00022786"/>
    </source>
</evidence>
<name>A0ABR2Q2H5_9ROSI</name>
<feature type="domain" description="RING-type" evidence="10">
    <location>
        <begin position="188"/>
        <end position="229"/>
    </location>
</feature>
<dbReference type="InterPro" id="IPR013083">
    <property type="entry name" value="Znf_RING/FYVE/PHD"/>
</dbReference>
<evidence type="ECO:0000313" key="12">
    <source>
        <dbReference type="Proteomes" id="UP001396334"/>
    </source>
</evidence>
<keyword evidence="3" id="KW-0808">Transferase</keyword>
<dbReference type="EC" id="2.3.2.27" evidence="2"/>
<evidence type="ECO:0000256" key="2">
    <source>
        <dbReference type="ARBA" id="ARBA00012483"/>
    </source>
</evidence>
<keyword evidence="12" id="KW-1185">Reference proteome</keyword>
<keyword evidence="4" id="KW-0479">Metal-binding</keyword>
<dbReference type="Proteomes" id="UP001396334">
    <property type="component" value="Unassembled WGS sequence"/>
</dbReference>
<dbReference type="InterPro" id="IPR001841">
    <property type="entry name" value="Znf_RING"/>
</dbReference>
<proteinExistence type="predicted"/>
<dbReference type="SMART" id="SM00184">
    <property type="entry name" value="RING"/>
    <property type="match status" value="1"/>
</dbReference>
<keyword evidence="5 8" id="KW-0863">Zinc-finger</keyword>
<evidence type="ECO:0000256" key="5">
    <source>
        <dbReference type="ARBA" id="ARBA00022771"/>
    </source>
</evidence>
<dbReference type="SUPFAM" id="SSF57850">
    <property type="entry name" value="RING/U-box"/>
    <property type="match status" value="1"/>
</dbReference>
<evidence type="ECO:0000313" key="11">
    <source>
        <dbReference type="EMBL" id="KAK8994665.1"/>
    </source>
</evidence>
<keyword evidence="7" id="KW-0862">Zinc</keyword>
<feature type="region of interest" description="Disordered" evidence="9">
    <location>
        <begin position="60"/>
        <end position="92"/>
    </location>
</feature>
<evidence type="ECO:0000256" key="1">
    <source>
        <dbReference type="ARBA" id="ARBA00000900"/>
    </source>
</evidence>
<accession>A0ABR2Q2H5</accession>
<sequence length="368" mass="41183">MALIRSPYWCYRCNRFIRILVRSPQDSIHCPDCGSRFIEEFETPSRSPIHHRFPAASMYSETPNQALSPSPTPHFRRARRNAGDRSPFNPGVVLRGPTSEFEGVVPERGNTNFELYYDDGSGSGLRPLPASMSEFLMGSGFDRLLEQLSQLEVNGVGRFEQPPASKAAIESMTVIKITCVHVSTESHCAVCKEQFELDCEAREMPCKHIYHSDCILPWLSIRNSCPVCRHELPRENNRNNLGENETVRDEETMGLTIWRLPGGGFAVGRFPGGRRAAEREFPVVFTETDGGFNNAAGAPRRISLAPTGRRSQESRGLGQVFRHFVSFLGMFKCSSSCSGSDSGLRRGSRTISVFGTSSRRDSNWDFEE</sequence>